<feature type="compositionally biased region" description="Polar residues" evidence="1">
    <location>
        <begin position="1"/>
        <end position="12"/>
    </location>
</feature>
<keyword evidence="3" id="KW-1185">Reference proteome</keyword>
<feature type="region of interest" description="Disordered" evidence="1">
    <location>
        <begin position="1"/>
        <end position="27"/>
    </location>
</feature>
<evidence type="ECO:0000256" key="1">
    <source>
        <dbReference type="SAM" id="MobiDB-lite"/>
    </source>
</evidence>
<dbReference type="AlphaFoldDB" id="A0AAV5IQI9"/>
<feature type="compositionally biased region" description="Polar residues" evidence="1">
    <location>
        <begin position="54"/>
        <end position="69"/>
    </location>
</feature>
<name>A0AAV5IQI9_9ROSI</name>
<evidence type="ECO:0000313" key="2">
    <source>
        <dbReference type="EMBL" id="GKV00504.1"/>
    </source>
</evidence>
<organism evidence="2 3">
    <name type="scientific">Rubroshorea leprosula</name>
    <dbReference type="NCBI Taxonomy" id="152421"/>
    <lineage>
        <taxon>Eukaryota</taxon>
        <taxon>Viridiplantae</taxon>
        <taxon>Streptophyta</taxon>
        <taxon>Embryophyta</taxon>
        <taxon>Tracheophyta</taxon>
        <taxon>Spermatophyta</taxon>
        <taxon>Magnoliopsida</taxon>
        <taxon>eudicotyledons</taxon>
        <taxon>Gunneridae</taxon>
        <taxon>Pentapetalae</taxon>
        <taxon>rosids</taxon>
        <taxon>malvids</taxon>
        <taxon>Malvales</taxon>
        <taxon>Dipterocarpaceae</taxon>
        <taxon>Rubroshorea</taxon>
    </lineage>
</organism>
<feature type="compositionally biased region" description="Low complexity" evidence="1">
    <location>
        <begin position="39"/>
        <end position="53"/>
    </location>
</feature>
<feature type="region of interest" description="Disordered" evidence="1">
    <location>
        <begin position="39"/>
        <end position="89"/>
    </location>
</feature>
<reference evidence="2 3" key="1">
    <citation type="journal article" date="2021" name="Commun. Biol.">
        <title>The genome of Shorea leprosula (Dipterocarpaceae) highlights the ecological relevance of drought in aseasonal tropical rainforests.</title>
        <authorList>
            <person name="Ng K.K.S."/>
            <person name="Kobayashi M.J."/>
            <person name="Fawcett J.A."/>
            <person name="Hatakeyama M."/>
            <person name="Paape T."/>
            <person name="Ng C.H."/>
            <person name="Ang C.C."/>
            <person name="Tnah L.H."/>
            <person name="Lee C.T."/>
            <person name="Nishiyama T."/>
            <person name="Sese J."/>
            <person name="O'Brien M.J."/>
            <person name="Copetti D."/>
            <person name="Mohd Noor M.I."/>
            <person name="Ong R.C."/>
            <person name="Putra M."/>
            <person name="Sireger I.Z."/>
            <person name="Indrioko S."/>
            <person name="Kosugi Y."/>
            <person name="Izuno A."/>
            <person name="Isagi Y."/>
            <person name="Lee S.L."/>
            <person name="Shimizu K.K."/>
        </authorList>
    </citation>
    <scope>NUCLEOTIDE SEQUENCE [LARGE SCALE GENOMIC DNA]</scope>
    <source>
        <strain evidence="2">214</strain>
    </source>
</reference>
<protein>
    <submittedName>
        <fullName evidence="2">Uncharacterized protein</fullName>
    </submittedName>
</protein>
<dbReference type="Proteomes" id="UP001054252">
    <property type="component" value="Unassembled WGS sequence"/>
</dbReference>
<gene>
    <name evidence="2" type="ORF">SLEP1_g13180</name>
</gene>
<feature type="region of interest" description="Disordered" evidence="1">
    <location>
        <begin position="111"/>
        <end position="143"/>
    </location>
</feature>
<comment type="caution">
    <text evidence="2">The sequence shown here is derived from an EMBL/GenBank/DDBJ whole genome shotgun (WGS) entry which is preliminary data.</text>
</comment>
<dbReference type="EMBL" id="BPVZ01000015">
    <property type="protein sequence ID" value="GKV00504.1"/>
    <property type="molecule type" value="Genomic_DNA"/>
</dbReference>
<accession>A0AAV5IQI9</accession>
<proteinExistence type="predicted"/>
<sequence>MRGASSSRQQVNPEGEPQRSFRRLIRGPRRAVFTQQLLPSLSQPPAQQQISSLTQFPTELQQEQPTVTQPPLADDQFTGDDATMEEDTEKRNLEAEYAVLDPELDAQLEEELSRAVPKTGRGMDKGDNAPTDPSQRKVFSLNR</sequence>
<evidence type="ECO:0000313" key="3">
    <source>
        <dbReference type="Proteomes" id="UP001054252"/>
    </source>
</evidence>